<comment type="caution">
    <text evidence="20">The sequence shown here is derived from an EMBL/GenBank/DDBJ whole genome shotgun (WGS) entry which is preliminary data.</text>
</comment>
<dbReference type="InterPro" id="IPR001610">
    <property type="entry name" value="PAC"/>
</dbReference>
<dbReference type="PROSITE" id="PS50112">
    <property type="entry name" value="PAS"/>
    <property type="match status" value="1"/>
</dbReference>
<evidence type="ECO:0000256" key="5">
    <source>
        <dbReference type="ARBA" id="ARBA00022553"/>
    </source>
</evidence>
<comment type="catalytic activity">
    <reaction evidence="1">
        <text>ATP + protein L-histidine = ADP + protein N-phospho-L-histidine.</text>
        <dbReference type="EC" id="2.7.13.3"/>
    </reaction>
</comment>
<dbReference type="CDD" id="cd00082">
    <property type="entry name" value="HisKA"/>
    <property type="match status" value="1"/>
</dbReference>
<dbReference type="Gene3D" id="3.30.450.20">
    <property type="entry name" value="PAS domain"/>
    <property type="match status" value="1"/>
</dbReference>
<evidence type="ECO:0000256" key="12">
    <source>
        <dbReference type="ARBA" id="ARBA00068150"/>
    </source>
</evidence>
<evidence type="ECO:0000256" key="1">
    <source>
        <dbReference type="ARBA" id="ARBA00000085"/>
    </source>
</evidence>
<dbReference type="EC" id="2.7.13.3" evidence="4"/>
<dbReference type="SMART" id="SM00448">
    <property type="entry name" value="REC"/>
    <property type="match status" value="1"/>
</dbReference>
<feature type="domain" description="Response regulatory" evidence="17">
    <location>
        <begin position="619"/>
        <end position="735"/>
    </location>
</feature>
<evidence type="ECO:0000256" key="14">
    <source>
        <dbReference type="PROSITE-ProRule" id="PRU00169"/>
    </source>
</evidence>
<dbReference type="GO" id="GO:0005886">
    <property type="term" value="C:plasma membrane"/>
    <property type="evidence" value="ECO:0007669"/>
    <property type="project" value="UniProtKB-SubCell"/>
</dbReference>
<keyword evidence="6" id="KW-0808">Transferase</keyword>
<dbReference type="InterPro" id="IPR000014">
    <property type="entry name" value="PAS"/>
</dbReference>
<dbReference type="Gene3D" id="3.30.565.10">
    <property type="entry name" value="Histidine kinase-like ATPase, C-terminal domain"/>
    <property type="match status" value="1"/>
</dbReference>
<dbReference type="InterPro" id="IPR001789">
    <property type="entry name" value="Sig_transdc_resp-reg_receiver"/>
</dbReference>
<dbReference type="PROSITE" id="PS50109">
    <property type="entry name" value="HIS_KIN"/>
    <property type="match status" value="1"/>
</dbReference>
<evidence type="ECO:0000313" key="21">
    <source>
        <dbReference type="Proteomes" id="UP001139485"/>
    </source>
</evidence>
<dbReference type="Pfam" id="PF00512">
    <property type="entry name" value="HisKA"/>
    <property type="match status" value="1"/>
</dbReference>
<comment type="subcellular location">
    <subcellularLocation>
        <location evidence="2">Cell membrane</location>
    </subcellularLocation>
</comment>
<sequence>MSHPLRGRRPAAWVVAGLGLVVLAMTTLVGLEVAQQSRALVDRVDTTEDLVLANVRTLGQTQREVLRLQVLVVTGADGPTLRRQAAFVTQRTQESALDSHRATLGAADLIAVARQDAQAWRSDLLPDVRALAAVPPARRDPAATRQLLADLEVLEESYFDLVSLGEIYRREQAAQANADNEELVNSTQDLFMWLTGTFATAAVLLAAGGALMFRLHQQRSAAHERLSQLNEDLMWYARIVQATDSILFTIDNDGRFTWVNEAFERTMGYAYSDVTGKRPPDVLHGPATDPETVRALQEKLQDGEQFRCELANYTADGQEIWMAVDVSPVLDEEGAVTGFCAIQSDISERHEAELLLKQARLDAEASARAKAAFLATMSHEIRTPLNAVLGLTDLLLLTELNVEQRDYVETAQQSGQHLLALVNDILDISALEAGRMEYHDDPFSLAEVLDETTTMFVAQAERKGLDLRLDPDPGIPPLLRGDAVRVRQILVNVVGNALKFTETGSVRVSPRVTGRADGRCQLEVVVADTGIGVPKWRIPQLFRSFARGDVSSTRTYGGSGLGLAISRTLAEAMGGTIELDSELGHGTTVRITLDLAVVEEEQTAAVRSPDTLPHHGGLRVLVAEDDLVNQKVVKRMLQRLGVSPVIVANGQEAVDAVAEEVYDIILMDVQMPVMDGVRAVRLVRDLDPTPRPWVVALTANALSGDRERFMAAGMDDYVSKPMTIDSLAAALERASLQLPNALPGPEASEPRRS</sequence>
<proteinExistence type="inferred from homology"/>
<dbReference type="InterPro" id="IPR000700">
    <property type="entry name" value="PAS-assoc_C"/>
</dbReference>
<feature type="domain" description="PAS" evidence="18">
    <location>
        <begin position="232"/>
        <end position="303"/>
    </location>
</feature>
<dbReference type="CDD" id="cd00130">
    <property type="entry name" value="PAS"/>
    <property type="match status" value="1"/>
</dbReference>
<dbReference type="PROSITE" id="PS50113">
    <property type="entry name" value="PAC"/>
    <property type="match status" value="1"/>
</dbReference>
<comment type="subunit">
    <text evidence="11">At low DSF concentrations, interacts with RpfF.</text>
</comment>
<dbReference type="Proteomes" id="UP001139485">
    <property type="component" value="Unassembled WGS sequence"/>
</dbReference>
<keyword evidence="7" id="KW-0547">Nucleotide-binding</keyword>
<dbReference type="PANTHER" id="PTHR45339">
    <property type="entry name" value="HYBRID SIGNAL TRANSDUCTION HISTIDINE KINASE J"/>
    <property type="match status" value="1"/>
</dbReference>
<accession>A0A9X2D4Z1</accession>
<feature type="transmembrane region" description="Helical" evidence="15">
    <location>
        <begin position="12"/>
        <end position="31"/>
    </location>
</feature>
<feature type="transmembrane region" description="Helical" evidence="15">
    <location>
        <begin position="190"/>
        <end position="213"/>
    </location>
</feature>
<dbReference type="PANTHER" id="PTHR45339:SF5">
    <property type="entry name" value="HISTIDINE KINASE"/>
    <property type="match status" value="1"/>
</dbReference>
<dbReference type="InterPro" id="IPR036890">
    <property type="entry name" value="HATPase_C_sf"/>
</dbReference>
<keyword evidence="9 20" id="KW-0067">ATP-binding</keyword>
<keyword evidence="5 14" id="KW-0597">Phosphoprotein</keyword>
<evidence type="ECO:0000256" key="7">
    <source>
        <dbReference type="ARBA" id="ARBA00022741"/>
    </source>
</evidence>
<dbReference type="InterPro" id="IPR005467">
    <property type="entry name" value="His_kinase_dom"/>
</dbReference>
<dbReference type="Pfam" id="PF00072">
    <property type="entry name" value="Response_reg"/>
    <property type="match status" value="1"/>
</dbReference>
<evidence type="ECO:0000313" key="20">
    <source>
        <dbReference type="EMBL" id="MCM0619160.1"/>
    </source>
</evidence>
<evidence type="ECO:0000259" key="17">
    <source>
        <dbReference type="PROSITE" id="PS50110"/>
    </source>
</evidence>
<dbReference type="EMBL" id="JAMOIL010000002">
    <property type="protein sequence ID" value="MCM0619160.1"/>
    <property type="molecule type" value="Genomic_DNA"/>
</dbReference>
<dbReference type="NCBIfam" id="TIGR00229">
    <property type="entry name" value="sensory_box"/>
    <property type="match status" value="1"/>
</dbReference>
<gene>
    <name evidence="20" type="ORF">M8330_02475</name>
</gene>
<dbReference type="InterPro" id="IPR003661">
    <property type="entry name" value="HisK_dim/P_dom"/>
</dbReference>
<dbReference type="FunFam" id="3.30.565.10:FF:000010">
    <property type="entry name" value="Sensor histidine kinase RcsC"/>
    <property type="match status" value="1"/>
</dbReference>
<dbReference type="InterPro" id="IPR036097">
    <property type="entry name" value="HisK_dim/P_sf"/>
</dbReference>
<dbReference type="SMART" id="SM00388">
    <property type="entry name" value="HisKA"/>
    <property type="match status" value="1"/>
</dbReference>
<evidence type="ECO:0000256" key="11">
    <source>
        <dbReference type="ARBA" id="ARBA00064003"/>
    </source>
</evidence>
<dbReference type="InterPro" id="IPR004358">
    <property type="entry name" value="Sig_transdc_His_kin-like_C"/>
</dbReference>
<feature type="domain" description="Histidine kinase" evidence="16">
    <location>
        <begin position="376"/>
        <end position="597"/>
    </location>
</feature>
<dbReference type="RefSeq" id="WP_250826057.1">
    <property type="nucleotide sequence ID" value="NZ_JAMOIL010000002.1"/>
</dbReference>
<keyword evidence="15" id="KW-1133">Transmembrane helix</keyword>
<evidence type="ECO:0000256" key="10">
    <source>
        <dbReference type="ARBA" id="ARBA00023012"/>
    </source>
</evidence>
<dbReference type="PROSITE" id="PS50110">
    <property type="entry name" value="RESPONSE_REGULATORY"/>
    <property type="match status" value="1"/>
</dbReference>
<reference evidence="20" key="1">
    <citation type="submission" date="2022-05" db="EMBL/GenBank/DDBJ databases">
        <authorList>
            <person name="Tuo L."/>
        </authorList>
    </citation>
    <scope>NUCLEOTIDE SEQUENCE</scope>
    <source>
        <strain evidence="20">BSK12Z-4</strain>
    </source>
</reference>
<dbReference type="GO" id="GO:0006355">
    <property type="term" value="P:regulation of DNA-templated transcription"/>
    <property type="evidence" value="ECO:0007669"/>
    <property type="project" value="InterPro"/>
</dbReference>
<dbReference type="SUPFAM" id="SSF55874">
    <property type="entry name" value="ATPase domain of HSP90 chaperone/DNA topoisomerase II/histidine kinase"/>
    <property type="match status" value="1"/>
</dbReference>
<dbReference type="SMART" id="SM00086">
    <property type="entry name" value="PAC"/>
    <property type="match status" value="1"/>
</dbReference>
<dbReference type="Gene3D" id="1.10.287.130">
    <property type="match status" value="1"/>
</dbReference>
<evidence type="ECO:0000259" key="16">
    <source>
        <dbReference type="PROSITE" id="PS50109"/>
    </source>
</evidence>
<name>A0A9X2D4Z1_9ACTN</name>
<dbReference type="GO" id="GO:0005524">
    <property type="term" value="F:ATP binding"/>
    <property type="evidence" value="ECO:0007669"/>
    <property type="project" value="UniProtKB-KW"/>
</dbReference>
<dbReference type="CDD" id="cd17546">
    <property type="entry name" value="REC_hyHK_CKI1_RcsC-like"/>
    <property type="match status" value="1"/>
</dbReference>
<evidence type="ECO:0000256" key="3">
    <source>
        <dbReference type="ARBA" id="ARBA00006402"/>
    </source>
</evidence>
<organism evidence="20 21">
    <name type="scientific">Nocardioides bruguierae</name>
    <dbReference type="NCBI Taxonomy" id="2945102"/>
    <lineage>
        <taxon>Bacteria</taxon>
        <taxon>Bacillati</taxon>
        <taxon>Actinomycetota</taxon>
        <taxon>Actinomycetes</taxon>
        <taxon>Propionibacteriales</taxon>
        <taxon>Nocardioidaceae</taxon>
        <taxon>Nocardioides</taxon>
    </lineage>
</organism>
<dbReference type="FunFam" id="1.10.287.130:FF:000002">
    <property type="entry name" value="Two-component osmosensing histidine kinase"/>
    <property type="match status" value="1"/>
</dbReference>
<dbReference type="AlphaFoldDB" id="A0A9X2D4Z1"/>
<dbReference type="InterPro" id="IPR011006">
    <property type="entry name" value="CheY-like_superfamily"/>
</dbReference>
<evidence type="ECO:0000256" key="9">
    <source>
        <dbReference type="ARBA" id="ARBA00022840"/>
    </source>
</evidence>
<dbReference type="SMART" id="SM00387">
    <property type="entry name" value="HATPase_c"/>
    <property type="match status" value="1"/>
</dbReference>
<dbReference type="SUPFAM" id="SSF55785">
    <property type="entry name" value="PYP-like sensor domain (PAS domain)"/>
    <property type="match status" value="1"/>
</dbReference>
<feature type="domain" description="PAC" evidence="19">
    <location>
        <begin position="304"/>
        <end position="358"/>
    </location>
</feature>
<evidence type="ECO:0000256" key="6">
    <source>
        <dbReference type="ARBA" id="ARBA00022679"/>
    </source>
</evidence>
<keyword evidence="15" id="KW-0472">Membrane</keyword>
<dbReference type="Pfam" id="PF02518">
    <property type="entry name" value="HATPase_c"/>
    <property type="match status" value="1"/>
</dbReference>
<protein>
    <recommendedName>
        <fullName evidence="13">Circadian input-output histidine kinase CikA</fullName>
        <ecNumber evidence="4">2.7.13.3</ecNumber>
    </recommendedName>
    <alternativeName>
        <fullName evidence="12">Sensory/regulatory protein RpfC</fullName>
    </alternativeName>
</protein>
<evidence type="ECO:0000256" key="8">
    <source>
        <dbReference type="ARBA" id="ARBA00022777"/>
    </source>
</evidence>
<keyword evidence="10" id="KW-0902">Two-component regulatory system</keyword>
<feature type="modified residue" description="4-aspartylphosphate" evidence="14">
    <location>
        <position position="668"/>
    </location>
</feature>
<dbReference type="SUPFAM" id="SSF52172">
    <property type="entry name" value="CheY-like"/>
    <property type="match status" value="1"/>
</dbReference>
<evidence type="ECO:0000256" key="13">
    <source>
        <dbReference type="ARBA" id="ARBA00074306"/>
    </source>
</evidence>
<dbReference type="SUPFAM" id="SSF47384">
    <property type="entry name" value="Homodimeric domain of signal transducing histidine kinase"/>
    <property type="match status" value="1"/>
</dbReference>
<dbReference type="PRINTS" id="PR00344">
    <property type="entry name" value="BCTRLSENSOR"/>
</dbReference>
<keyword evidence="8" id="KW-0418">Kinase</keyword>
<dbReference type="SMART" id="SM00091">
    <property type="entry name" value="PAS"/>
    <property type="match status" value="1"/>
</dbReference>
<dbReference type="Pfam" id="PF00989">
    <property type="entry name" value="PAS"/>
    <property type="match status" value="1"/>
</dbReference>
<evidence type="ECO:0000259" key="19">
    <source>
        <dbReference type="PROSITE" id="PS50113"/>
    </source>
</evidence>
<dbReference type="CDD" id="cd16922">
    <property type="entry name" value="HATPase_EvgS-ArcB-TorS-like"/>
    <property type="match status" value="1"/>
</dbReference>
<dbReference type="InterPro" id="IPR003594">
    <property type="entry name" value="HATPase_dom"/>
</dbReference>
<keyword evidence="15" id="KW-0812">Transmembrane</keyword>
<evidence type="ECO:0000256" key="15">
    <source>
        <dbReference type="SAM" id="Phobius"/>
    </source>
</evidence>
<evidence type="ECO:0000256" key="2">
    <source>
        <dbReference type="ARBA" id="ARBA00004236"/>
    </source>
</evidence>
<comment type="similarity">
    <text evidence="3">In the N-terminal section; belongs to the phytochrome family.</text>
</comment>
<dbReference type="Gene3D" id="3.40.50.2300">
    <property type="match status" value="1"/>
</dbReference>
<dbReference type="InterPro" id="IPR035965">
    <property type="entry name" value="PAS-like_dom_sf"/>
</dbReference>
<evidence type="ECO:0000259" key="18">
    <source>
        <dbReference type="PROSITE" id="PS50112"/>
    </source>
</evidence>
<dbReference type="InterPro" id="IPR013767">
    <property type="entry name" value="PAS_fold"/>
</dbReference>
<keyword evidence="21" id="KW-1185">Reference proteome</keyword>
<dbReference type="GO" id="GO:0000155">
    <property type="term" value="F:phosphorelay sensor kinase activity"/>
    <property type="evidence" value="ECO:0007669"/>
    <property type="project" value="InterPro"/>
</dbReference>
<evidence type="ECO:0000256" key="4">
    <source>
        <dbReference type="ARBA" id="ARBA00012438"/>
    </source>
</evidence>